<feature type="region of interest" description="Disordered" evidence="1">
    <location>
        <begin position="1"/>
        <end position="25"/>
    </location>
</feature>
<dbReference type="RefSeq" id="WP_343942556.1">
    <property type="nucleotide sequence ID" value="NZ_BAAAHP010000099.1"/>
</dbReference>
<protein>
    <recommendedName>
        <fullName evidence="2">Methyltransferase domain-containing protein</fullName>
    </recommendedName>
</protein>
<accession>A0ABP4AUX8</accession>
<name>A0ABP4AUX8_9PSEU</name>
<keyword evidence="4" id="KW-1185">Reference proteome</keyword>
<comment type="caution">
    <text evidence="3">The sequence shown here is derived from an EMBL/GenBank/DDBJ whole genome shotgun (WGS) entry which is preliminary data.</text>
</comment>
<dbReference type="InterPro" id="IPR029063">
    <property type="entry name" value="SAM-dependent_MTases_sf"/>
</dbReference>
<dbReference type="InterPro" id="IPR041698">
    <property type="entry name" value="Methyltransf_25"/>
</dbReference>
<evidence type="ECO:0000313" key="3">
    <source>
        <dbReference type="EMBL" id="GAA0940584.1"/>
    </source>
</evidence>
<reference evidence="4" key="1">
    <citation type="journal article" date="2019" name="Int. J. Syst. Evol. Microbiol.">
        <title>The Global Catalogue of Microorganisms (GCM) 10K type strain sequencing project: providing services to taxonomists for standard genome sequencing and annotation.</title>
        <authorList>
            <consortium name="The Broad Institute Genomics Platform"/>
            <consortium name="The Broad Institute Genome Sequencing Center for Infectious Disease"/>
            <person name="Wu L."/>
            <person name="Ma J."/>
        </authorList>
    </citation>
    <scope>NUCLEOTIDE SEQUENCE [LARGE SCALE GENOMIC DNA]</scope>
    <source>
        <strain evidence="4">JCM 11117</strain>
    </source>
</reference>
<proteinExistence type="predicted"/>
<organism evidence="3 4">
    <name type="scientific">Pseudonocardia zijingensis</name>
    <dbReference type="NCBI Taxonomy" id="153376"/>
    <lineage>
        <taxon>Bacteria</taxon>
        <taxon>Bacillati</taxon>
        <taxon>Actinomycetota</taxon>
        <taxon>Actinomycetes</taxon>
        <taxon>Pseudonocardiales</taxon>
        <taxon>Pseudonocardiaceae</taxon>
        <taxon>Pseudonocardia</taxon>
    </lineage>
</organism>
<evidence type="ECO:0000313" key="4">
    <source>
        <dbReference type="Proteomes" id="UP001499967"/>
    </source>
</evidence>
<evidence type="ECO:0000259" key="2">
    <source>
        <dbReference type="Pfam" id="PF13649"/>
    </source>
</evidence>
<dbReference type="Proteomes" id="UP001499967">
    <property type="component" value="Unassembled WGS sequence"/>
</dbReference>
<sequence length="229" mass="24325">MAEATGTTRTHAHWDPDAASTLGTSEGESARLLRQAEELTPVSGELLDRVGLAEGQTALDLGCGPRGTLELMAERVGPGGRVVGVDADEAHVAMAARFAAERGLQGVEVGTADARDTRLPSGTFDLVPVVFSRNGADPNIGRRVPELYRRAGPTDVQVDGIVQVFPPGHTRRTPLVDLVRSMRPHVVELGPAGEAELEELDAAARAHLEHPDTLVMSHPIFMTWGRAPA</sequence>
<dbReference type="EMBL" id="BAAAHP010000099">
    <property type="protein sequence ID" value="GAA0940584.1"/>
    <property type="molecule type" value="Genomic_DNA"/>
</dbReference>
<gene>
    <name evidence="3" type="ORF">GCM10009559_35650</name>
</gene>
<dbReference type="Pfam" id="PF13649">
    <property type="entry name" value="Methyltransf_25"/>
    <property type="match status" value="1"/>
</dbReference>
<feature type="domain" description="Methyltransferase" evidence="2">
    <location>
        <begin position="59"/>
        <end position="132"/>
    </location>
</feature>
<evidence type="ECO:0000256" key="1">
    <source>
        <dbReference type="SAM" id="MobiDB-lite"/>
    </source>
</evidence>
<dbReference type="Gene3D" id="3.40.50.150">
    <property type="entry name" value="Vaccinia Virus protein VP39"/>
    <property type="match status" value="1"/>
</dbReference>
<dbReference type="SUPFAM" id="SSF53335">
    <property type="entry name" value="S-adenosyl-L-methionine-dependent methyltransferases"/>
    <property type="match status" value="1"/>
</dbReference>